<evidence type="ECO:0000313" key="2">
    <source>
        <dbReference type="EMBL" id="TXK60984.1"/>
    </source>
</evidence>
<dbReference type="OrthoDB" id="9809788at2"/>
<accession>A0A5C8KNE8</accession>
<gene>
    <name evidence="2" type="ORF">FU658_10410</name>
</gene>
<dbReference type="Pfam" id="PF06904">
    <property type="entry name" value="Extensin-like_C"/>
    <property type="match status" value="1"/>
</dbReference>
<evidence type="ECO:0000259" key="1">
    <source>
        <dbReference type="Pfam" id="PF06904"/>
    </source>
</evidence>
<sequence length="252" mass="28238">MSSSTSILRPWLLFVLLALLVWYLLRAGVLVVPDRHNPWAPLQIDDTPNWLTGFKLDRATRDPDLCMDTLAQSPMRYVDLPDRETGPGCGFTNAVRIERTSVAVGEPFSLSCRTALSLAMWEAHELQAAAEEHLGARVRAIEHFGSYACRNVYGRETGRRSQHATADALDIAGFVLDDGRRVRVVRDWQRVPRLRAAPDTGPADEAPSPEALFLDDVHRGACRYFDAVLGPEYNQAHADHFHFDRGGFRACR</sequence>
<organism evidence="2 3">
    <name type="scientific">Alkalisalibacterium limincola</name>
    <dbReference type="NCBI Taxonomy" id="2699169"/>
    <lineage>
        <taxon>Bacteria</taxon>
        <taxon>Pseudomonadati</taxon>
        <taxon>Pseudomonadota</taxon>
        <taxon>Gammaproteobacteria</taxon>
        <taxon>Lysobacterales</taxon>
        <taxon>Lysobacteraceae</taxon>
        <taxon>Alkalisalibacterium</taxon>
    </lineage>
</organism>
<dbReference type="InterPro" id="IPR009683">
    <property type="entry name" value="Extensin-like_C"/>
</dbReference>
<proteinExistence type="predicted"/>
<dbReference type="AlphaFoldDB" id="A0A5C8KNE8"/>
<protein>
    <submittedName>
        <fullName evidence="2">Extensin family protein</fullName>
    </submittedName>
</protein>
<dbReference type="EMBL" id="VRTS01000007">
    <property type="protein sequence ID" value="TXK60984.1"/>
    <property type="molecule type" value="Genomic_DNA"/>
</dbReference>
<name>A0A5C8KNE8_9GAMM</name>
<reference evidence="2 3" key="1">
    <citation type="submission" date="2019-08" db="EMBL/GenBank/DDBJ databases">
        <authorList>
            <person name="Karlyshev A.V."/>
        </authorList>
    </citation>
    <scope>NUCLEOTIDE SEQUENCE [LARGE SCALE GENOMIC DNA]</scope>
    <source>
        <strain evidence="2 3">Alg18-2.2</strain>
    </source>
</reference>
<dbReference type="Proteomes" id="UP000321248">
    <property type="component" value="Unassembled WGS sequence"/>
</dbReference>
<feature type="domain" description="Extensin-like C-terminal" evidence="1">
    <location>
        <begin position="65"/>
        <end position="252"/>
    </location>
</feature>
<evidence type="ECO:0000313" key="3">
    <source>
        <dbReference type="Proteomes" id="UP000321248"/>
    </source>
</evidence>
<comment type="caution">
    <text evidence="2">The sequence shown here is derived from an EMBL/GenBank/DDBJ whole genome shotgun (WGS) entry which is preliminary data.</text>
</comment>
<dbReference type="RefSeq" id="WP_147892027.1">
    <property type="nucleotide sequence ID" value="NZ_VRTS01000007.1"/>
</dbReference>
<keyword evidence="3" id="KW-1185">Reference proteome</keyword>